<dbReference type="STRING" id="3750.A0A498J5L8"/>
<feature type="region of interest" description="Disordered" evidence="1">
    <location>
        <begin position="1"/>
        <end position="33"/>
    </location>
</feature>
<dbReference type="Proteomes" id="UP000290289">
    <property type="component" value="Chromosome 9"/>
</dbReference>
<name>A0A498J5L8_MALDO</name>
<comment type="caution">
    <text evidence="2">The sequence shown here is derived from an EMBL/GenBank/DDBJ whole genome shotgun (WGS) entry which is preliminary data.</text>
</comment>
<evidence type="ECO:0000256" key="1">
    <source>
        <dbReference type="SAM" id="MobiDB-lite"/>
    </source>
</evidence>
<sequence length="68" mass="7241">MIIKVQPQGKKAKIHQGGSEEPTNTTKTPHVDTENTLEVMKTLDGGIDKSSVVAKTGLVSCSDDSEDD</sequence>
<reference evidence="2 3" key="1">
    <citation type="submission" date="2018-10" db="EMBL/GenBank/DDBJ databases">
        <title>A high-quality apple genome assembly.</title>
        <authorList>
            <person name="Hu J."/>
        </authorList>
    </citation>
    <scope>NUCLEOTIDE SEQUENCE [LARGE SCALE GENOMIC DNA]</scope>
    <source>
        <strain evidence="3">cv. HFTH1</strain>
        <tissue evidence="2">Young leaf</tissue>
    </source>
</reference>
<evidence type="ECO:0000313" key="3">
    <source>
        <dbReference type="Proteomes" id="UP000290289"/>
    </source>
</evidence>
<dbReference type="AlphaFoldDB" id="A0A498J5L8"/>
<keyword evidence="3" id="KW-1185">Reference proteome</keyword>
<dbReference type="EMBL" id="RDQH01000335">
    <property type="protein sequence ID" value="RXH90790.1"/>
    <property type="molecule type" value="Genomic_DNA"/>
</dbReference>
<evidence type="ECO:0000313" key="2">
    <source>
        <dbReference type="EMBL" id="RXH90790.1"/>
    </source>
</evidence>
<protein>
    <submittedName>
        <fullName evidence="2">Uncharacterized protein</fullName>
    </submittedName>
</protein>
<accession>A0A498J5L8</accession>
<proteinExistence type="predicted"/>
<organism evidence="2 3">
    <name type="scientific">Malus domestica</name>
    <name type="common">Apple</name>
    <name type="synonym">Pyrus malus</name>
    <dbReference type="NCBI Taxonomy" id="3750"/>
    <lineage>
        <taxon>Eukaryota</taxon>
        <taxon>Viridiplantae</taxon>
        <taxon>Streptophyta</taxon>
        <taxon>Embryophyta</taxon>
        <taxon>Tracheophyta</taxon>
        <taxon>Spermatophyta</taxon>
        <taxon>Magnoliopsida</taxon>
        <taxon>eudicotyledons</taxon>
        <taxon>Gunneridae</taxon>
        <taxon>Pentapetalae</taxon>
        <taxon>rosids</taxon>
        <taxon>fabids</taxon>
        <taxon>Rosales</taxon>
        <taxon>Rosaceae</taxon>
        <taxon>Amygdaloideae</taxon>
        <taxon>Maleae</taxon>
        <taxon>Malus</taxon>
    </lineage>
</organism>
<gene>
    <name evidence="2" type="ORF">DVH24_035554</name>
</gene>